<keyword evidence="12" id="KW-0677">Repeat</keyword>
<dbReference type="GO" id="GO:0004674">
    <property type="term" value="F:protein serine/threonine kinase activity"/>
    <property type="evidence" value="ECO:0007669"/>
    <property type="project" value="UniProtKB-KW"/>
</dbReference>
<evidence type="ECO:0000256" key="22">
    <source>
        <dbReference type="PROSITE-ProRule" id="PRU10141"/>
    </source>
</evidence>
<comment type="catalytic activity">
    <reaction evidence="20">
        <text>L-threonyl-[protein] + ATP = O-phospho-L-threonyl-[protein] + ADP + H(+)</text>
        <dbReference type="Rhea" id="RHEA:46608"/>
        <dbReference type="Rhea" id="RHEA-COMP:11060"/>
        <dbReference type="Rhea" id="RHEA-COMP:11605"/>
        <dbReference type="ChEBI" id="CHEBI:15378"/>
        <dbReference type="ChEBI" id="CHEBI:30013"/>
        <dbReference type="ChEBI" id="CHEBI:30616"/>
        <dbReference type="ChEBI" id="CHEBI:61977"/>
        <dbReference type="ChEBI" id="CHEBI:456216"/>
        <dbReference type="EC" id="2.7.11.1"/>
    </reaction>
</comment>
<keyword evidence="13 22" id="KW-0547">Nucleotide-binding</keyword>
<keyword evidence="19" id="KW-0325">Glycoprotein</keyword>
<evidence type="ECO:0000256" key="6">
    <source>
        <dbReference type="ARBA" id="ARBA00022527"/>
    </source>
</evidence>
<dbReference type="FunFam" id="3.80.10.10:FF:000101">
    <property type="entry name" value="LRR receptor-like serine/threonine-protein kinase ERECTA"/>
    <property type="match status" value="1"/>
</dbReference>
<dbReference type="Pfam" id="PF00560">
    <property type="entry name" value="LRR_1"/>
    <property type="match status" value="2"/>
</dbReference>
<keyword evidence="16 23" id="KW-1133">Transmembrane helix</keyword>
<dbReference type="GO" id="GO:0005886">
    <property type="term" value="C:plasma membrane"/>
    <property type="evidence" value="ECO:0007669"/>
    <property type="project" value="UniProtKB-SubCell"/>
</dbReference>
<proteinExistence type="inferred from homology"/>
<evidence type="ECO:0000256" key="21">
    <source>
        <dbReference type="ARBA" id="ARBA00048679"/>
    </source>
</evidence>
<dbReference type="EC" id="2.7.11.1" evidence="4"/>
<protein>
    <recommendedName>
        <fullName evidence="4">non-specific serine/threonine protein kinase</fullName>
        <ecNumber evidence="4">2.7.11.1</ecNumber>
    </recommendedName>
</protein>
<evidence type="ECO:0000256" key="12">
    <source>
        <dbReference type="ARBA" id="ARBA00022737"/>
    </source>
</evidence>
<gene>
    <name evidence="25" type="ORF">EUGRSUZ_E03150</name>
</gene>
<dbReference type="PANTHER" id="PTHR27008">
    <property type="entry name" value="OS04G0122200 PROTEIN"/>
    <property type="match status" value="1"/>
</dbReference>
<dbReference type="InterPro" id="IPR017441">
    <property type="entry name" value="Protein_kinase_ATP_BS"/>
</dbReference>
<evidence type="ECO:0000313" key="25">
    <source>
        <dbReference type="EMBL" id="KCW74448.1"/>
    </source>
</evidence>
<dbReference type="FunFam" id="1.10.510.10:FF:000358">
    <property type="entry name" value="Putative leucine-rich repeat receptor-like serine/threonine-protein kinase"/>
    <property type="match status" value="1"/>
</dbReference>
<keyword evidence="17 23" id="KW-0472">Membrane</keyword>
<evidence type="ECO:0000256" key="2">
    <source>
        <dbReference type="ARBA" id="ARBA00004479"/>
    </source>
</evidence>
<dbReference type="InterPro" id="IPR032675">
    <property type="entry name" value="LRR_dom_sf"/>
</dbReference>
<evidence type="ECO:0000256" key="16">
    <source>
        <dbReference type="ARBA" id="ARBA00022989"/>
    </source>
</evidence>
<keyword evidence="14" id="KW-0418">Kinase</keyword>
<dbReference type="SMART" id="SM00220">
    <property type="entry name" value="S_TKc"/>
    <property type="match status" value="1"/>
</dbReference>
<organism evidence="25">
    <name type="scientific">Eucalyptus grandis</name>
    <name type="common">Flooded gum</name>
    <dbReference type="NCBI Taxonomy" id="71139"/>
    <lineage>
        <taxon>Eukaryota</taxon>
        <taxon>Viridiplantae</taxon>
        <taxon>Streptophyta</taxon>
        <taxon>Embryophyta</taxon>
        <taxon>Tracheophyta</taxon>
        <taxon>Spermatophyta</taxon>
        <taxon>Magnoliopsida</taxon>
        <taxon>eudicotyledons</taxon>
        <taxon>Gunneridae</taxon>
        <taxon>Pentapetalae</taxon>
        <taxon>rosids</taxon>
        <taxon>malvids</taxon>
        <taxon>Myrtales</taxon>
        <taxon>Myrtaceae</taxon>
        <taxon>Myrtoideae</taxon>
        <taxon>Eucalypteae</taxon>
        <taxon>Eucalyptus</taxon>
    </lineage>
</organism>
<keyword evidence="7" id="KW-0597">Phosphoprotein</keyword>
<evidence type="ECO:0000256" key="8">
    <source>
        <dbReference type="ARBA" id="ARBA00022614"/>
    </source>
</evidence>
<dbReference type="FunFam" id="3.30.200.20:FF:000432">
    <property type="entry name" value="LRR receptor-like serine/threonine-protein kinase EFR"/>
    <property type="match status" value="1"/>
</dbReference>
<dbReference type="SMART" id="SM00365">
    <property type="entry name" value="LRR_SD22"/>
    <property type="match status" value="4"/>
</dbReference>
<dbReference type="Gene3D" id="3.30.200.20">
    <property type="entry name" value="Phosphorylase Kinase, domain 1"/>
    <property type="match status" value="1"/>
</dbReference>
<evidence type="ECO:0000256" key="20">
    <source>
        <dbReference type="ARBA" id="ARBA00047899"/>
    </source>
</evidence>
<comment type="catalytic activity">
    <reaction evidence="21">
        <text>L-seryl-[protein] + ATP = O-phospho-L-seryl-[protein] + ADP + H(+)</text>
        <dbReference type="Rhea" id="RHEA:17989"/>
        <dbReference type="Rhea" id="RHEA-COMP:9863"/>
        <dbReference type="Rhea" id="RHEA-COMP:11604"/>
        <dbReference type="ChEBI" id="CHEBI:15378"/>
        <dbReference type="ChEBI" id="CHEBI:29999"/>
        <dbReference type="ChEBI" id="CHEBI:30616"/>
        <dbReference type="ChEBI" id="CHEBI:83421"/>
        <dbReference type="ChEBI" id="CHEBI:456216"/>
        <dbReference type="EC" id="2.7.11.1"/>
    </reaction>
</comment>
<dbReference type="GO" id="GO:0005524">
    <property type="term" value="F:ATP binding"/>
    <property type="evidence" value="ECO:0007669"/>
    <property type="project" value="UniProtKB-UniRule"/>
</dbReference>
<dbReference type="InterPro" id="IPR003591">
    <property type="entry name" value="Leu-rich_rpt_typical-subtyp"/>
</dbReference>
<dbReference type="OMA" id="FNRRICE"/>
<dbReference type="PROSITE" id="PS00107">
    <property type="entry name" value="PROTEIN_KINASE_ATP"/>
    <property type="match status" value="1"/>
</dbReference>
<evidence type="ECO:0000256" key="23">
    <source>
        <dbReference type="SAM" id="Phobius"/>
    </source>
</evidence>
<evidence type="ECO:0000256" key="18">
    <source>
        <dbReference type="ARBA" id="ARBA00023170"/>
    </source>
</evidence>
<dbReference type="InterPro" id="IPR001611">
    <property type="entry name" value="Leu-rich_rpt"/>
</dbReference>
<dbReference type="Pfam" id="PF13855">
    <property type="entry name" value="LRR_8"/>
    <property type="match status" value="2"/>
</dbReference>
<comment type="similarity">
    <text evidence="3">Belongs to the protein kinase superfamily. Ser/Thr protein kinase family.</text>
</comment>
<evidence type="ECO:0000256" key="4">
    <source>
        <dbReference type="ARBA" id="ARBA00012513"/>
    </source>
</evidence>
<dbReference type="InterPro" id="IPR011009">
    <property type="entry name" value="Kinase-like_dom_sf"/>
</dbReference>
<dbReference type="PANTHER" id="PTHR27008:SF610">
    <property type="entry name" value="SERINE-THREONINE_TYROSINE-PROTEIN KINASE CATALYTIC DOMAIN-CONTAINING PROTEIN"/>
    <property type="match status" value="1"/>
</dbReference>
<dbReference type="SMART" id="SM00369">
    <property type="entry name" value="LRR_TYP"/>
    <property type="match status" value="6"/>
</dbReference>
<evidence type="ECO:0000256" key="13">
    <source>
        <dbReference type="ARBA" id="ARBA00022741"/>
    </source>
</evidence>
<evidence type="ECO:0000256" key="15">
    <source>
        <dbReference type="ARBA" id="ARBA00022840"/>
    </source>
</evidence>
<evidence type="ECO:0000259" key="24">
    <source>
        <dbReference type="PROSITE" id="PS50011"/>
    </source>
</evidence>
<evidence type="ECO:0000256" key="14">
    <source>
        <dbReference type="ARBA" id="ARBA00022777"/>
    </source>
</evidence>
<comment type="subcellular location">
    <subcellularLocation>
        <location evidence="1">Cell membrane</location>
        <topology evidence="1">Single-pass membrane protein</topology>
    </subcellularLocation>
    <subcellularLocation>
        <location evidence="2">Membrane</location>
        <topology evidence="2">Single-pass type I membrane protein</topology>
    </subcellularLocation>
</comment>
<dbReference type="SUPFAM" id="SSF56112">
    <property type="entry name" value="Protein kinase-like (PK-like)"/>
    <property type="match status" value="1"/>
</dbReference>
<dbReference type="Pfam" id="PF07714">
    <property type="entry name" value="PK_Tyr_Ser-Thr"/>
    <property type="match status" value="1"/>
</dbReference>
<evidence type="ECO:0000256" key="10">
    <source>
        <dbReference type="ARBA" id="ARBA00022692"/>
    </source>
</evidence>
<evidence type="ECO:0000256" key="3">
    <source>
        <dbReference type="ARBA" id="ARBA00008684"/>
    </source>
</evidence>
<dbReference type="InterPro" id="IPR051809">
    <property type="entry name" value="Plant_receptor-like_S/T_kinase"/>
</dbReference>
<evidence type="ECO:0000256" key="5">
    <source>
        <dbReference type="ARBA" id="ARBA00022475"/>
    </source>
</evidence>
<dbReference type="Gene3D" id="3.80.10.10">
    <property type="entry name" value="Ribonuclease Inhibitor"/>
    <property type="match status" value="2"/>
</dbReference>
<dbReference type="InterPro" id="IPR008271">
    <property type="entry name" value="Ser/Thr_kinase_AS"/>
</dbReference>
<evidence type="ECO:0000256" key="1">
    <source>
        <dbReference type="ARBA" id="ARBA00004162"/>
    </source>
</evidence>
<keyword evidence="6" id="KW-0723">Serine/threonine-protein kinase</keyword>
<evidence type="ECO:0000256" key="9">
    <source>
        <dbReference type="ARBA" id="ARBA00022679"/>
    </source>
</evidence>
<dbReference type="FunFam" id="3.80.10.10:FF:000288">
    <property type="entry name" value="LRR receptor-like serine/threonine-protein kinase EFR"/>
    <property type="match status" value="1"/>
</dbReference>
<dbReference type="SUPFAM" id="SSF52058">
    <property type="entry name" value="L domain-like"/>
    <property type="match status" value="2"/>
</dbReference>
<keyword evidence="11" id="KW-0732">Signal</keyword>
<keyword evidence="18" id="KW-0675">Receptor</keyword>
<evidence type="ECO:0000256" key="19">
    <source>
        <dbReference type="ARBA" id="ARBA00023180"/>
    </source>
</evidence>
<dbReference type="InterPro" id="IPR001245">
    <property type="entry name" value="Ser-Thr/Tyr_kinase_cat_dom"/>
</dbReference>
<keyword evidence="5" id="KW-1003">Cell membrane</keyword>
<accession>A0A059C7N7</accession>
<dbReference type="Gramene" id="KCW74448">
    <property type="protein sequence ID" value="KCW74448"/>
    <property type="gene ID" value="EUGRSUZ_E03150"/>
</dbReference>
<dbReference type="PROSITE" id="PS50011">
    <property type="entry name" value="PROTEIN_KINASE_DOM"/>
    <property type="match status" value="1"/>
</dbReference>
<dbReference type="FunFam" id="3.80.10.10:FF:001158">
    <property type="entry name" value="Leucine-rich repeat protein kinase family protein"/>
    <property type="match status" value="1"/>
</dbReference>
<evidence type="ECO:0000256" key="11">
    <source>
        <dbReference type="ARBA" id="ARBA00022729"/>
    </source>
</evidence>
<keyword evidence="9" id="KW-0808">Transferase</keyword>
<reference evidence="25" key="1">
    <citation type="submission" date="2013-07" db="EMBL/GenBank/DDBJ databases">
        <title>The genome of Eucalyptus grandis.</title>
        <authorList>
            <person name="Schmutz J."/>
            <person name="Hayes R."/>
            <person name="Myburg A."/>
            <person name="Tuskan G."/>
            <person name="Grattapaglia D."/>
            <person name="Rokhsar D.S."/>
        </authorList>
    </citation>
    <scope>NUCLEOTIDE SEQUENCE</scope>
    <source>
        <tissue evidence="25">Leaf extractions</tissue>
    </source>
</reference>
<dbReference type="EMBL" id="KK198757">
    <property type="protein sequence ID" value="KCW74448.1"/>
    <property type="molecule type" value="Genomic_DNA"/>
</dbReference>
<dbReference type="Gene3D" id="1.10.510.10">
    <property type="entry name" value="Transferase(Phosphotransferase) domain 1"/>
    <property type="match status" value="1"/>
</dbReference>
<keyword evidence="10 23" id="KW-0812">Transmembrane</keyword>
<feature type="non-terminal residue" evidence="25">
    <location>
        <position position="1"/>
    </location>
</feature>
<dbReference type="Pfam" id="PF08263">
    <property type="entry name" value="LRRNT_2"/>
    <property type="match status" value="1"/>
</dbReference>
<feature type="non-terminal residue" evidence="25">
    <location>
        <position position="957"/>
    </location>
</feature>
<evidence type="ECO:0000256" key="17">
    <source>
        <dbReference type="ARBA" id="ARBA00023136"/>
    </source>
</evidence>
<feature type="domain" description="Protein kinase" evidence="24">
    <location>
        <begin position="677"/>
        <end position="957"/>
    </location>
</feature>
<name>A0A059C7N7_EUCGR</name>
<dbReference type="InterPro" id="IPR013210">
    <property type="entry name" value="LRR_N_plant-typ"/>
</dbReference>
<dbReference type="AlphaFoldDB" id="A0A059C7N7"/>
<feature type="transmembrane region" description="Helical" evidence="23">
    <location>
        <begin position="618"/>
        <end position="645"/>
    </location>
</feature>
<dbReference type="PROSITE" id="PS00108">
    <property type="entry name" value="PROTEIN_KINASE_ST"/>
    <property type="match status" value="1"/>
</dbReference>
<sequence length="957" mass="105017">SSTTNETDKLALLAFKAAIKDPYLVLDSWNDTIGFCHWYGVRCGLRHQRVTVLNLYSLGLSGSISPYIGNLSFLSDINLQNNSLVGEIPLQIGRLRRLCWLQLDDNSLAGEIPRNVSSCSKLVVVSIDSNQLTGEIPSELGSLSKLEYLSFYKNALSGNVPSSFGNLSSLQVLQLRSNNLGGSIPIVLGCLTNLQFILFTENRLSGTIPSSLLNLSSLVSFDMAFNQMLGSLPIDLGLTLPNIRAFSIANNQFEGPIPPSMSNWTNLKSIEFGSNKLSGKVPSFRNMPKLWVFSIYDNELGSGNSKDLSFVCSFTNCTELKHFQIDQNRLGGALPKCIGNFSSALKSFKVSENLMFGKIPQEIGNLVNLEVLVLAINKFSGGIPPNIGNLQNLVKLYLGSNNLRGTIPTSLGNLTKLIILSLGQNNFHGKIPSHLSKCQSLQGLDLSSNNLSGSIPPQLIGLSSITIFLSLSRNRLSGVLPIEVGNLRTLTELEIFDNMLVGEIPNSLGDCTGLTFLRMGGNFFNGSIPQSIRSLGGIEELDLSRNNLSGQIPEFLVLFHSLKLLNLSYNSFEGMLPREGVFKNASMTSIIGNDALCGGLPAFHLPECISKSSKRRKIHILVSSACIIFGILGITLTLVFVYLCWLKKKVKESISTSMEDSWPYISYRTLLKATDGFSSMNLIGVGSFGSVYKGIIEENGTTVAVKVLHLVHRGALKSFTAECEALKNIRHRNLLKILTICSGIDYQQNDFKALVYEYMEKGSLERWLHPNPTPSHRNEPAQKLNFSHRINVAIGVASALDYLHHQCHIPIVHCDLKPGNILLDADMVAHVGDFGLAKFLLGSSIDNVANQMSSMGIRGTIGYAPPEYAMGCEVSREGDIYSYGILLLEMFTGLSPTDDIFRDNLTIHSFVAEALPERVMEITDCILLQERENHLSTSSHRHWLSESDGIFQECLVT</sequence>
<dbReference type="InParanoid" id="A0A059C7N7"/>
<keyword evidence="15 22" id="KW-0067">ATP-binding</keyword>
<feature type="binding site" evidence="22">
    <location>
        <position position="706"/>
    </location>
    <ligand>
        <name>ATP</name>
        <dbReference type="ChEBI" id="CHEBI:30616"/>
    </ligand>
</feature>
<dbReference type="InterPro" id="IPR000719">
    <property type="entry name" value="Prot_kinase_dom"/>
</dbReference>
<dbReference type="eggNOG" id="ENOG502QPYS">
    <property type="taxonomic scope" value="Eukaryota"/>
</dbReference>
<evidence type="ECO:0000256" key="7">
    <source>
        <dbReference type="ARBA" id="ARBA00022553"/>
    </source>
</evidence>
<keyword evidence="8" id="KW-0433">Leucine-rich repeat</keyword>